<evidence type="ECO:0000259" key="1">
    <source>
        <dbReference type="PROSITE" id="PS50995"/>
    </source>
</evidence>
<dbReference type="PROSITE" id="PS50995">
    <property type="entry name" value="HTH_MARR_2"/>
    <property type="match status" value="1"/>
</dbReference>
<dbReference type="Pfam" id="PF01047">
    <property type="entry name" value="MarR"/>
    <property type="match status" value="1"/>
</dbReference>
<dbReference type="EMBL" id="MFYX01000149">
    <property type="protein sequence ID" value="OGK00308.1"/>
    <property type="molecule type" value="Genomic_DNA"/>
</dbReference>
<organism evidence="2 3">
    <name type="scientific">Candidatus Raymondbacteria bacterium RIFOXYD12_FULL_49_13</name>
    <dbReference type="NCBI Taxonomy" id="1817890"/>
    <lineage>
        <taxon>Bacteria</taxon>
        <taxon>Raymondiibacteriota</taxon>
    </lineage>
</organism>
<dbReference type="PANTHER" id="PTHR33164">
    <property type="entry name" value="TRANSCRIPTIONAL REGULATOR, MARR FAMILY"/>
    <property type="match status" value="1"/>
</dbReference>
<comment type="caution">
    <text evidence="2">The sequence shown here is derived from an EMBL/GenBank/DDBJ whole genome shotgun (WGS) entry which is preliminary data.</text>
</comment>
<dbReference type="GO" id="GO:0003700">
    <property type="term" value="F:DNA-binding transcription factor activity"/>
    <property type="evidence" value="ECO:0007669"/>
    <property type="project" value="InterPro"/>
</dbReference>
<evidence type="ECO:0000313" key="3">
    <source>
        <dbReference type="Proteomes" id="UP000179243"/>
    </source>
</evidence>
<accession>A0A1F7F115</accession>
<evidence type="ECO:0000313" key="2">
    <source>
        <dbReference type="EMBL" id="OGK00308.1"/>
    </source>
</evidence>
<dbReference type="InterPro" id="IPR036390">
    <property type="entry name" value="WH_DNA-bd_sf"/>
</dbReference>
<dbReference type="SMART" id="SM00347">
    <property type="entry name" value="HTH_MARR"/>
    <property type="match status" value="1"/>
</dbReference>
<dbReference type="InterPro" id="IPR039422">
    <property type="entry name" value="MarR/SlyA-like"/>
</dbReference>
<feature type="domain" description="HTH marR-type" evidence="1">
    <location>
        <begin position="1"/>
        <end position="131"/>
    </location>
</feature>
<dbReference type="Proteomes" id="UP000179243">
    <property type="component" value="Unassembled WGS sequence"/>
</dbReference>
<gene>
    <name evidence="2" type="ORF">A2519_10960</name>
</gene>
<dbReference type="AlphaFoldDB" id="A0A1F7F115"/>
<dbReference type="Gene3D" id="1.10.10.10">
    <property type="entry name" value="Winged helix-like DNA-binding domain superfamily/Winged helix DNA-binding domain"/>
    <property type="match status" value="1"/>
</dbReference>
<protein>
    <recommendedName>
        <fullName evidence="1">HTH marR-type domain-containing protein</fullName>
    </recommendedName>
</protein>
<name>A0A1F7F115_UNCRA</name>
<dbReference type="PANTHER" id="PTHR33164:SF43">
    <property type="entry name" value="HTH-TYPE TRANSCRIPTIONAL REPRESSOR YETL"/>
    <property type="match status" value="1"/>
</dbReference>
<dbReference type="InterPro" id="IPR000835">
    <property type="entry name" value="HTH_MarR-typ"/>
</dbReference>
<dbReference type="GO" id="GO:0006950">
    <property type="term" value="P:response to stress"/>
    <property type="evidence" value="ECO:0007669"/>
    <property type="project" value="TreeGrafter"/>
</dbReference>
<sequence length="137" mass="15795">MVIGELMRPYMKQLKKRISESGLDITFEQLGLLHAISTKMDDVFQQDMADMLCKNKSGILRFTDILEAKRYVVRSHDPNDRRKNILSVTTKGHEVLEKVMGIDFAMAESFTEGIECADMDAFYRVIEAIKIKMEEQD</sequence>
<dbReference type="InterPro" id="IPR036388">
    <property type="entry name" value="WH-like_DNA-bd_sf"/>
</dbReference>
<dbReference type="SUPFAM" id="SSF46785">
    <property type="entry name" value="Winged helix' DNA-binding domain"/>
    <property type="match status" value="1"/>
</dbReference>
<reference evidence="2 3" key="1">
    <citation type="journal article" date="2016" name="Nat. Commun.">
        <title>Thousands of microbial genomes shed light on interconnected biogeochemical processes in an aquifer system.</title>
        <authorList>
            <person name="Anantharaman K."/>
            <person name="Brown C.T."/>
            <person name="Hug L.A."/>
            <person name="Sharon I."/>
            <person name="Castelle C.J."/>
            <person name="Probst A.J."/>
            <person name="Thomas B.C."/>
            <person name="Singh A."/>
            <person name="Wilkins M.J."/>
            <person name="Karaoz U."/>
            <person name="Brodie E.L."/>
            <person name="Williams K.H."/>
            <person name="Hubbard S.S."/>
            <person name="Banfield J.F."/>
        </authorList>
    </citation>
    <scope>NUCLEOTIDE SEQUENCE [LARGE SCALE GENOMIC DNA]</scope>
</reference>
<proteinExistence type="predicted"/>